<keyword evidence="2" id="KW-1185">Reference proteome</keyword>
<name>A0A318H0A8_9MYCO</name>
<dbReference type="EMBL" id="QJJU01000055">
    <property type="protein sequence ID" value="PXW95932.1"/>
    <property type="molecule type" value="Genomic_DNA"/>
</dbReference>
<reference evidence="1 2" key="2">
    <citation type="submission" date="2018-06" db="EMBL/GenBank/DDBJ databases">
        <title>Sequencing of bacterial isolates from soil warming experiment in Harvard Forest, Massachusetts, USA.</title>
        <authorList>
            <person name="Deangelis K.PhD."/>
        </authorList>
    </citation>
    <scope>NUCLEOTIDE SEQUENCE [LARGE SCALE GENOMIC DNA]</scope>
    <source>
        <strain evidence="1 2">GAS496</strain>
    </source>
</reference>
<dbReference type="Gene3D" id="3.40.190.10">
    <property type="entry name" value="Periplasmic binding protein-like II"/>
    <property type="match status" value="1"/>
</dbReference>
<proteinExistence type="predicted"/>
<gene>
    <name evidence="1" type="ORF">C8E89_15514</name>
</gene>
<accession>A0A318H0A8</accession>
<evidence type="ECO:0000313" key="2">
    <source>
        <dbReference type="Proteomes" id="UP000247781"/>
    </source>
</evidence>
<evidence type="ECO:0000313" key="1">
    <source>
        <dbReference type="EMBL" id="PXW95932.1"/>
    </source>
</evidence>
<reference evidence="2" key="1">
    <citation type="submission" date="2018-05" db="EMBL/GenBank/DDBJ databases">
        <authorList>
            <person name="Deangelis K."/>
            <person name="Huntemann M."/>
            <person name="Clum A."/>
            <person name="Pillay M."/>
            <person name="Palaniappan K."/>
            <person name="Varghese N."/>
            <person name="Mikhailova N."/>
            <person name="Stamatis D."/>
            <person name="Reddy T."/>
            <person name="Daum C."/>
            <person name="Shapiro N."/>
            <person name="Ivanova N."/>
            <person name="Kyrpides N."/>
            <person name="Woyke T."/>
        </authorList>
    </citation>
    <scope>NUCLEOTIDE SEQUENCE [LARGE SCALE GENOMIC DNA]</scope>
    <source>
        <strain evidence="2">GAS496</strain>
    </source>
</reference>
<protein>
    <submittedName>
        <fullName evidence="1">Uncharacterized protein</fullName>
    </submittedName>
</protein>
<dbReference type="AlphaFoldDB" id="A0A318H0A8"/>
<organism evidence="1 2">
    <name type="scientific">Mycolicibacterium moriokaense</name>
    <dbReference type="NCBI Taxonomy" id="39691"/>
    <lineage>
        <taxon>Bacteria</taxon>
        <taxon>Bacillati</taxon>
        <taxon>Actinomycetota</taxon>
        <taxon>Actinomycetes</taxon>
        <taxon>Mycobacteriales</taxon>
        <taxon>Mycobacteriaceae</taxon>
        <taxon>Mycolicibacterium</taxon>
    </lineage>
</organism>
<sequence>MPNTKGSRETRKQFAQAPPRLFPLRAGVPWSLRADYLKSNPDDAAAIISEYLNAPADDVKGMLAGDTIYGLADNKGLFGTEDAPGPVYQSMQSVVNFAVESKLIDNAPSVDSLLDPQLIRDAR</sequence>
<comment type="caution">
    <text evidence="1">The sequence shown here is derived from an EMBL/GenBank/DDBJ whole genome shotgun (WGS) entry which is preliminary data.</text>
</comment>
<dbReference type="Proteomes" id="UP000247781">
    <property type="component" value="Unassembled WGS sequence"/>
</dbReference>